<evidence type="ECO:0000256" key="1">
    <source>
        <dbReference type="ARBA" id="ARBA00022729"/>
    </source>
</evidence>
<dbReference type="KEGG" id="gce:KYE46_06725"/>
<evidence type="ECO:0000313" key="4">
    <source>
        <dbReference type="EMBL" id="QXT40913.1"/>
    </source>
</evidence>
<dbReference type="RefSeq" id="WP_219004358.1">
    <property type="nucleotide sequence ID" value="NZ_CP079194.1"/>
</dbReference>
<evidence type="ECO:0000256" key="2">
    <source>
        <dbReference type="SAM" id="SignalP"/>
    </source>
</evidence>
<dbReference type="AlphaFoldDB" id="A0A8F6YBU7"/>
<keyword evidence="1 2" id="KW-0732">Signal</keyword>
<dbReference type="EMBL" id="CP079194">
    <property type="protein sequence ID" value="QXT40913.1"/>
    <property type="molecule type" value="Genomic_DNA"/>
</dbReference>
<feature type="chain" id="PRO_5034097174" evidence="2">
    <location>
        <begin position="22"/>
        <end position="196"/>
    </location>
</feature>
<reference evidence="4 5" key="1">
    <citation type="submission" date="2021-07" db="EMBL/GenBank/DDBJ databases">
        <title>A novel Jannaschia species isolated from marine dinoflagellate Ceratoperidinium margalefii.</title>
        <authorList>
            <person name="Jiang Y."/>
            <person name="Li Z."/>
        </authorList>
    </citation>
    <scope>NUCLEOTIDE SEQUENCE [LARGE SCALE GENOMIC DNA]</scope>
    <source>
        <strain evidence="4 5">J12C1-MA-4</strain>
    </source>
</reference>
<evidence type="ECO:0000313" key="5">
    <source>
        <dbReference type="Proteomes" id="UP000825009"/>
    </source>
</evidence>
<gene>
    <name evidence="4" type="ORF">KYE46_06725</name>
</gene>
<proteinExistence type="predicted"/>
<dbReference type="InterPro" id="IPR027385">
    <property type="entry name" value="Beta-barrel_OMP"/>
</dbReference>
<protein>
    <submittedName>
        <fullName evidence="4">Porin family protein</fullName>
    </submittedName>
</protein>
<sequence length="196" mass="20220">MRLTISAIALTAAVSATGAMAQDASQWTGFYAGFATNIISPEFDNSTAPTPLQEGTSFGAYGGYNYAVGDNFVVGAEVGYSGPVAFQTTNTTPDFEFDNVLNARVRGGYALGNALVYGSLGYQMVNYSAATGVSSEGSADGLVYGIGLEMLLNEQVSVRMDYTSTHMNPDAGTIDGGSSGEQIDANAVGLGVALHF</sequence>
<dbReference type="Pfam" id="PF13505">
    <property type="entry name" value="OMP_b-brl"/>
    <property type="match status" value="1"/>
</dbReference>
<organism evidence="4 5">
    <name type="scientific">Gymnodinialimonas ceratoperidinii</name>
    <dbReference type="NCBI Taxonomy" id="2856823"/>
    <lineage>
        <taxon>Bacteria</taxon>
        <taxon>Pseudomonadati</taxon>
        <taxon>Pseudomonadota</taxon>
        <taxon>Alphaproteobacteria</taxon>
        <taxon>Rhodobacterales</taxon>
        <taxon>Paracoccaceae</taxon>
        <taxon>Gymnodinialimonas</taxon>
    </lineage>
</organism>
<keyword evidence="5" id="KW-1185">Reference proteome</keyword>
<accession>A0A8F6YBU7</accession>
<evidence type="ECO:0000259" key="3">
    <source>
        <dbReference type="Pfam" id="PF13505"/>
    </source>
</evidence>
<dbReference type="Proteomes" id="UP000825009">
    <property type="component" value="Chromosome"/>
</dbReference>
<feature type="signal peptide" evidence="2">
    <location>
        <begin position="1"/>
        <end position="21"/>
    </location>
</feature>
<name>A0A8F6YBU7_9RHOB</name>
<feature type="domain" description="Outer membrane protein beta-barrel" evidence="3">
    <location>
        <begin position="10"/>
        <end position="196"/>
    </location>
</feature>